<dbReference type="EMBL" id="NDYN01000010">
    <property type="protein sequence ID" value="OUT06884.1"/>
    <property type="molecule type" value="Genomic_DNA"/>
</dbReference>
<gene>
    <name evidence="3" type="ORF">B9N65_01025</name>
    <name evidence="2" type="ORF">B9N65_09900</name>
</gene>
<dbReference type="AlphaFoldDB" id="A0A1Y5MHL2"/>
<dbReference type="InterPro" id="IPR037053">
    <property type="entry name" value="Phage_tail_collar_dom_sf"/>
</dbReference>
<organism evidence="2 4">
    <name type="scientific">Campylobacter concisus</name>
    <dbReference type="NCBI Taxonomy" id="199"/>
    <lineage>
        <taxon>Bacteria</taxon>
        <taxon>Pseudomonadati</taxon>
        <taxon>Campylobacterota</taxon>
        <taxon>Epsilonproteobacteria</taxon>
        <taxon>Campylobacterales</taxon>
        <taxon>Campylobacteraceae</taxon>
        <taxon>Campylobacter</taxon>
    </lineage>
</organism>
<evidence type="ECO:0000313" key="4">
    <source>
        <dbReference type="Proteomes" id="UP000196317"/>
    </source>
</evidence>
<feature type="domain" description="Phage tail collar" evidence="1">
    <location>
        <begin position="514"/>
        <end position="565"/>
    </location>
</feature>
<dbReference type="EMBL" id="NDYN01000001">
    <property type="protein sequence ID" value="OUT08952.1"/>
    <property type="molecule type" value="Genomic_DNA"/>
</dbReference>
<sequence length="662" mass="74293">MANLVQFINSKHEGTHSNLSNAENTDTIKTIVLREELSDEEKTLLENLPLFKEMKAEMGNIHDMLSLRNTITKLRDSIEYIKTIEPSLDVITNVSKVTSDIVNVSTDLDSVKKVAQASVSGLLDNIARHINEITRVYGMSEAIGVLNNISYKLERLYKSIDNVDSVSEHLTEIDEVSQHLLAIEIVARYYGVLEDIQEVIPELKNLADIKQDLLDFRNNRAETKEVIKAYKEAGQIVQRTIDDAVTKLEERVKKFDPESIKKLDEEMTTLKSSITTIQSTIETKFTEIDGVVANKLTPMQEKVKELGDKLTFEVNKFTAGMTNLDSMLSTLHEELNSKLDADATAVNSAKLGGLAPEEYVRQTETYDKRSYTGYIPRLKSVRDDFNPANNIQVLEAEQLKLTGILAKADSMLAGPDITTNLQILMRNTSYNARPIHILTMRGLIDYINKYASINGYWEKVKDITKPYTLQANEAIIRLDPVIEDELVVDGELYIEGTTVDLEEPQFQAGQYGFFAMKNPKGRWLFCDGRELSREAYPDLFEAIGTTYGEGDGTTTFNIPDRRGYFGRCLDAGAEVDYQSDREIGSKQGDAIRNITGKMYDNHLSLSNVMEGAITSTVNGTGYNYVGNGPYFGLNIDFDASRVVPTAPENVVKNIAEYVCIRY</sequence>
<dbReference type="InterPro" id="IPR011083">
    <property type="entry name" value="Phage_tail_collar_dom"/>
</dbReference>
<dbReference type="SUPFAM" id="SSF88874">
    <property type="entry name" value="Receptor-binding domain of short tail fibre protein gp12"/>
    <property type="match status" value="1"/>
</dbReference>
<evidence type="ECO:0000259" key="1">
    <source>
        <dbReference type="Pfam" id="PF07484"/>
    </source>
</evidence>
<dbReference type="Proteomes" id="UP000196317">
    <property type="component" value="Unassembled WGS sequence"/>
</dbReference>
<comment type="caution">
    <text evidence="2">The sequence shown here is derived from an EMBL/GenBank/DDBJ whole genome shotgun (WGS) entry which is preliminary data.</text>
</comment>
<dbReference type="Gene3D" id="3.90.1340.10">
    <property type="entry name" value="Phage tail collar domain"/>
    <property type="match status" value="1"/>
</dbReference>
<evidence type="ECO:0000313" key="3">
    <source>
        <dbReference type="EMBL" id="OUT08952.1"/>
    </source>
</evidence>
<proteinExistence type="predicted"/>
<dbReference type="Pfam" id="PF07484">
    <property type="entry name" value="Collar"/>
    <property type="match status" value="1"/>
</dbReference>
<dbReference type="RefSeq" id="WP_087582449.1">
    <property type="nucleotide sequence ID" value="NZ_NDYN01000001.1"/>
</dbReference>
<accession>A0A1Y5MHL2</accession>
<reference evidence="2 4" key="1">
    <citation type="submission" date="2017-04" db="EMBL/GenBank/DDBJ databases">
        <title>Complete genome of Campylobacter concisus ATCC 33237T and draft genomes for an additional eight well characterized C. concisus strains.</title>
        <authorList>
            <person name="Cornelius A.J."/>
            <person name="Miller W.G."/>
            <person name="Lastovica A.J."/>
            <person name="On S.L."/>
            <person name="French N.P."/>
            <person name="Vandenberg O."/>
            <person name="Biggs P.J."/>
        </authorList>
    </citation>
    <scope>NUCLEOTIDE SEQUENCE [LARGE SCALE GENOMIC DNA]</scope>
    <source>
        <strain evidence="2 4">CCUG 19995</strain>
    </source>
</reference>
<name>A0A1Y5MHL2_9BACT</name>
<evidence type="ECO:0000313" key="2">
    <source>
        <dbReference type="EMBL" id="OUT06884.1"/>
    </source>
</evidence>
<protein>
    <recommendedName>
        <fullName evidence="1">Phage tail collar domain-containing protein</fullName>
    </recommendedName>
</protein>